<reference evidence="1" key="1">
    <citation type="submission" date="2020-05" db="EMBL/GenBank/DDBJ databases">
        <title>WGS assembly of Panicum virgatum.</title>
        <authorList>
            <person name="Lovell J.T."/>
            <person name="Jenkins J."/>
            <person name="Shu S."/>
            <person name="Juenger T.E."/>
            <person name="Schmutz J."/>
        </authorList>
    </citation>
    <scope>NUCLEOTIDE SEQUENCE</scope>
    <source>
        <strain evidence="1">AP13</strain>
    </source>
</reference>
<comment type="caution">
    <text evidence="1">The sequence shown here is derived from an EMBL/GenBank/DDBJ whole genome shotgun (WGS) entry which is preliminary data.</text>
</comment>
<proteinExistence type="predicted"/>
<gene>
    <name evidence="1" type="ORF">PVAP13_7KG409900</name>
</gene>
<dbReference type="AlphaFoldDB" id="A0A8T0QPT9"/>
<name>A0A8T0QPT9_PANVG</name>
<protein>
    <submittedName>
        <fullName evidence="1">Uncharacterized protein</fullName>
    </submittedName>
</protein>
<dbReference type="EMBL" id="CM029049">
    <property type="protein sequence ID" value="KAG2575097.1"/>
    <property type="molecule type" value="Genomic_DNA"/>
</dbReference>
<dbReference type="Proteomes" id="UP000823388">
    <property type="component" value="Chromosome 7K"/>
</dbReference>
<evidence type="ECO:0000313" key="1">
    <source>
        <dbReference type="EMBL" id="KAG2575097.1"/>
    </source>
</evidence>
<organism evidence="1 2">
    <name type="scientific">Panicum virgatum</name>
    <name type="common">Blackwell switchgrass</name>
    <dbReference type="NCBI Taxonomy" id="38727"/>
    <lineage>
        <taxon>Eukaryota</taxon>
        <taxon>Viridiplantae</taxon>
        <taxon>Streptophyta</taxon>
        <taxon>Embryophyta</taxon>
        <taxon>Tracheophyta</taxon>
        <taxon>Spermatophyta</taxon>
        <taxon>Magnoliopsida</taxon>
        <taxon>Liliopsida</taxon>
        <taxon>Poales</taxon>
        <taxon>Poaceae</taxon>
        <taxon>PACMAD clade</taxon>
        <taxon>Panicoideae</taxon>
        <taxon>Panicodae</taxon>
        <taxon>Paniceae</taxon>
        <taxon>Panicinae</taxon>
        <taxon>Panicum</taxon>
        <taxon>Panicum sect. Hiantes</taxon>
    </lineage>
</organism>
<accession>A0A8T0QPT9</accession>
<keyword evidence="2" id="KW-1185">Reference proteome</keyword>
<sequence>MRRHLLRERLGDAVIWVVDQLAALAPVTGARMEAEGEKKNGSCG</sequence>
<evidence type="ECO:0000313" key="2">
    <source>
        <dbReference type="Proteomes" id="UP000823388"/>
    </source>
</evidence>